<protein>
    <submittedName>
        <fullName evidence="4">DUF2807 domain-containing protein</fullName>
    </submittedName>
</protein>
<dbReference type="PANTHER" id="PTHR39200">
    <property type="entry name" value="HYPOTHETICAL EXPORTED PROTEIN"/>
    <property type="match status" value="1"/>
</dbReference>
<proteinExistence type="predicted"/>
<dbReference type="Pfam" id="PF10988">
    <property type="entry name" value="DUF2807"/>
    <property type="match status" value="1"/>
</dbReference>
<dbReference type="Gene3D" id="2.160.20.120">
    <property type="match status" value="1"/>
</dbReference>
<feature type="region of interest" description="Disordered" evidence="1">
    <location>
        <begin position="157"/>
        <end position="182"/>
    </location>
</feature>
<feature type="chain" id="PRO_5046721541" evidence="2">
    <location>
        <begin position="26"/>
        <end position="238"/>
    </location>
</feature>
<evidence type="ECO:0000259" key="3">
    <source>
        <dbReference type="Pfam" id="PF10988"/>
    </source>
</evidence>
<gene>
    <name evidence="4" type="ORF">MTX78_01615</name>
</gene>
<feature type="signal peptide" evidence="2">
    <location>
        <begin position="1"/>
        <end position="25"/>
    </location>
</feature>
<dbReference type="RefSeq" id="WP_243799311.1">
    <property type="nucleotide sequence ID" value="NZ_CP094669.1"/>
</dbReference>
<feature type="domain" description="Putative auto-transporter adhesin head GIN" evidence="3">
    <location>
        <begin position="35"/>
        <end position="222"/>
    </location>
</feature>
<reference evidence="4 5" key="1">
    <citation type="submission" date="2022-03" db="EMBL/GenBank/DDBJ databases">
        <title>Hymenobactersp. isolated from the air.</title>
        <authorList>
            <person name="Won M."/>
            <person name="Kwon S.-W."/>
        </authorList>
    </citation>
    <scope>NUCLEOTIDE SEQUENCE [LARGE SCALE GENOMIC DNA]</scope>
    <source>
        <strain evidence="4 5">KACC 21982</strain>
    </source>
</reference>
<sequence>MKTLRSYLSPVLAGALLLSGFAATAGRETREVASFNQVALAGSATVILVQGSPQKVVVDAEAEDLSHLETSVSGDRLRIGTKQEKGMSWSNYKFKGPVTVYVTVPTISALTVSGSGKMKAAAGLKAQDLDLTVSGSGNMELAQVQADDLETTISGSGDISINGGSVPRQDIRISGSGGVQAPKMRTENCKVHISGSGNCRVQATETLQASIAGSGNVYVTGGAKVSSSTAGSGRVRQE</sequence>
<dbReference type="Proteomes" id="UP000831113">
    <property type="component" value="Chromosome"/>
</dbReference>
<evidence type="ECO:0000313" key="5">
    <source>
        <dbReference type="Proteomes" id="UP000831113"/>
    </source>
</evidence>
<name>A0ABY4CZ22_9BACT</name>
<evidence type="ECO:0000256" key="1">
    <source>
        <dbReference type="SAM" id="MobiDB-lite"/>
    </source>
</evidence>
<accession>A0ABY4CZ22</accession>
<dbReference type="EMBL" id="CP094669">
    <property type="protein sequence ID" value="UOG75307.1"/>
    <property type="molecule type" value="Genomic_DNA"/>
</dbReference>
<organism evidence="4 5">
    <name type="scientific">Hymenobacter tibetensis</name>
    <dbReference type="NCBI Taxonomy" id="497967"/>
    <lineage>
        <taxon>Bacteria</taxon>
        <taxon>Pseudomonadati</taxon>
        <taxon>Bacteroidota</taxon>
        <taxon>Cytophagia</taxon>
        <taxon>Cytophagales</taxon>
        <taxon>Hymenobacteraceae</taxon>
        <taxon>Hymenobacter</taxon>
    </lineage>
</organism>
<dbReference type="InterPro" id="IPR021255">
    <property type="entry name" value="DUF2807"/>
</dbReference>
<dbReference type="PANTHER" id="PTHR39200:SF1">
    <property type="entry name" value="AUTO-TRANSPORTER ADHESIN HEAD GIN DOMAIN-CONTAINING PROTEIN-RELATED"/>
    <property type="match status" value="1"/>
</dbReference>
<keyword evidence="5" id="KW-1185">Reference proteome</keyword>
<keyword evidence="2" id="KW-0732">Signal</keyword>
<evidence type="ECO:0000256" key="2">
    <source>
        <dbReference type="SAM" id="SignalP"/>
    </source>
</evidence>
<evidence type="ECO:0000313" key="4">
    <source>
        <dbReference type="EMBL" id="UOG75307.1"/>
    </source>
</evidence>